<dbReference type="PANTHER" id="PTHR43883:SF1">
    <property type="entry name" value="GLUCONOKINASE"/>
    <property type="match status" value="1"/>
</dbReference>
<gene>
    <name evidence="2" type="ORF">CR155_08235</name>
</gene>
<dbReference type="Proteomes" id="UP000234328">
    <property type="component" value="Unassembled WGS sequence"/>
</dbReference>
<dbReference type="SUPFAM" id="SSF52540">
    <property type="entry name" value="P-loop containing nucleoside triphosphate hydrolases"/>
    <property type="match status" value="1"/>
</dbReference>
<dbReference type="PANTHER" id="PTHR43883">
    <property type="entry name" value="SLR0207 PROTEIN"/>
    <property type="match status" value="1"/>
</dbReference>
<dbReference type="InterPro" id="IPR052732">
    <property type="entry name" value="Cell-binding_unc_protein"/>
</dbReference>
<protein>
    <submittedName>
        <fullName evidence="2">Aminoglycoside phosphotransferase</fullName>
    </submittedName>
</protein>
<evidence type="ECO:0000313" key="3">
    <source>
        <dbReference type="Proteomes" id="UP000234328"/>
    </source>
</evidence>
<dbReference type="RefSeq" id="WP_102069540.1">
    <property type="nucleotide sequence ID" value="NZ_PDNV01000005.1"/>
</dbReference>
<proteinExistence type="predicted"/>
<sequence>MSHGDQQCVLEFLRGAACKDISQNDVRIVETHISIIVMRGPRVWKVKRAIRLSYLDFSTPALRATACEREVMLNRRTAPALYLGVRRITRGADGELQFGGEGELVDAVVEMQRFDDSTLFSRLAAEGGLELSMLTTLARYIASFHENAQVHIVCSGAAAIEAVLRLNEQNENMASVLGQEAVRQLRAALRTHLHQHARLLDKRAAGGRIRHCHGDLHLRNICLFEGKPTVFDCIEFNDSLAVIDVLYDLAFLLMDLWHAGLPAEANWVMNRYMDEADEVDGLPLLPFFMALRASIRAQVLATQAALPNAQQRKEIIAQAQAYLALAMQLLQPASVRMYAIGGLSGSGKSTVAAAIAHFAGAAPGARILSTDRIRKRMAGVSSETRLPPSSYTKESSARVYDALYKQTTRILTNGYSAMADGVFSKQEERLRVQQCAEQAGVPFMGIWLEVQADTLIARVESRRGDASDAGRAVVLAQLQQQPDAVEWTVVPAGGTSQATAEKVLGLLAPD</sequence>
<dbReference type="Gene3D" id="3.90.1200.10">
    <property type="match status" value="1"/>
</dbReference>
<reference evidence="2 3" key="1">
    <citation type="submission" date="2017-10" db="EMBL/GenBank/DDBJ databases">
        <title>Two draft genome sequences of Pusillimonas sp. strains isolated from a nitrate- and radionuclide-contaminated groundwater in Russia.</title>
        <authorList>
            <person name="Grouzdev D.S."/>
            <person name="Tourova T.P."/>
            <person name="Goeva M.A."/>
            <person name="Babich T.L."/>
            <person name="Sokolova D.S."/>
            <person name="Abdullin R."/>
            <person name="Poltaraus A.B."/>
            <person name="Toshchakov S.V."/>
            <person name="Nazina T.N."/>
        </authorList>
    </citation>
    <scope>NUCLEOTIDE SEQUENCE [LARGE SCALE GENOMIC DNA]</scope>
    <source>
        <strain evidence="2 3">JR1/69-2-13</strain>
    </source>
</reference>
<dbReference type="Gene3D" id="3.40.50.300">
    <property type="entry name" value="P-loop containing nucleotide triphosphate hydrolases"/>
    <property type="match status" value="1"/>
</dbReference>
<dbReference type="SUPFAM" id="SSF56112">
    <property type="entry name" value="Protein kinase-like (PK-like)"/>
    <property type="match status" value="1"/>
</dbReference>
<comment type="caution">
    <text evidence="2">The sequence shown here is derived from an EMBL/GenBank/DDBJ whole genome shotgun (WGS) entry which is preliminary data.</text>
</comment>
<keyword evidence="2" id="KW-0808">Transferase</keyword>
<keyword evidence="3" id="KW-1185">Reference proteome</keyword>
<dbReference type="InterPro" id="IPR011009">
    <property type="entry name" value="Kinase-like_dom_sf"/>
</dbReference>
<dbReference type="AlphaFoldDB" id="A0A2N4UGJ8"/>
<dbReference type="GO" id="GO:0016740">
    <property type="term" value="F:transferase activity"/>
    <property type="evidence" value="ECO:0007669"/>
    <property type="project" value="UniProtKB-KW"/>
</dbReference>
<dbReference type="EMBL" id="PDNV01000005">
    <property type="protein sequence ID" value="PLC54105.1"/>
    <property type="molecule type" value="Genomic_DNA"/>
</dbReference>
<evidence type="ECO:0000259" key="1">
    <source>
        <dbReference type="Pfam" id="PF01636"/>
    </source>
</evidence>
<dbReference type="InterPro" id="IPR027417">
    <property type="entry name" value="P-loop_NTPase"/>
</dbReference>
<evidence type="ECO:0000313" key="2">
    <source>
        <dbReference type="EMBL" id="PLC54105.1"/>
    </source>
</evidence>
<dbReference type="Pfam" id="PF01636">
    <property type="entry name" value="APH"/>
    <property type="match status" value="1"/>
</dbReference>
<dbReference type="InterPro" id="IPR002575">
    <property type="entry name" value="Aminoglycoside_PTrfase"/>
</dbReference>
<name>A0A2N4UGJ8_9BURK</name>
<feature type="domain" description="Aminoglycoside phosphotransferase" evidence="1">
    <location>
        <begin position="132"/>
        <end position="264"/>
    </location>
</feature>
<dbReference type="OrthoDB" id="9810277at2"/>
<dbReference type="Pfam" id="PF13671">
    <property type="entry name" value="AAA_33"/>
    <property type="match status" value="1"/>
</dbReference>
<accession>A0A2N4UGJ8</accession>
<organism evidence="2 3">
    <name type="scientific">Pollutimonas nitritireducens</name>
    <dbReference type="NCBI Taxonomy" id="2045209"/>
    <lineage>
        <taxon>Bacteria</taxon>
        <taxon>Pseudomonadati</taxon>
        <taxon>Pseudomonadota</taxon>
        <taxon>Betaproteobacteria</taxon>
        <taxon>Burkholderiales</taxon>
        <taxon>Alcaligenaceae</taxon>
        <taxon>Pollutimonas</taxon>
    </lineage>
</organism>